<keyword evidence="1" id="KW-0812">Transmembrane</keyword>
<evidence type="ECO:0000256" key="1">
    <source>
        <dbReference type="SAM" id="Phobius"/>
    </source>
</evidence>
<dbReference type="PANTHER" id="PTHR23028">
    <property type="entry name" value="ACETYLTRANSFERASE"/>
    <property type="match status" value="1"/>
</dbReference>
<evidence type="ECO:0000313" key="4">
    <source>
        <dbReference type="Proteomes" id="UP001157017"/>
    </source>
</evidence>
<evidence type="ECO:0000259" key="2">
    <source>
        <dbReference type="Pfam" id="PF01757"/>
    </source>
</evidence>
<dbReference type="Pfam" id="PF01757">
    <property type="entry name" value="Acyl_transf_3"/>
    <property type="match status" value="1"/>
</dbReference>
<name>A0ABQ6JHA3_9ACTN</name>
<feature type="transmembrane region" description="Helical" evidence="1">
    <location>
        <begin position="67"/>
        <end position="88"/>
    </location>
</feature>
<keyword evidence="1" id="KW-0472">Membrane</keyword>
<comment type="caution">
    <text evidence="3">The sequence shown here is derived from an EMBL/GenBank/DDBJ whole genome shotgun (WGS) entry which is preliminary data.</text>
</comment>
<dbReference type="EMBL" id="BSUZ01000001">
    <property type="protein sequence ID" value="GMA87194.1"/>
    <property type="molecule type" value="Genomic_DNA"/>
</dbReference>
<reference evidence="4" key="1">
    <citation type="journal article" date="2019" name="Int. J. Syst. Evol. Microbiol.">
        <title>The Global Catalogue of Microorganisms (GCM) 10K type strain sequencing project: providing services to taxonomists for standard genome sequencing and annotation.</title>
        <authorList>
            <consortium name="The Broad Institute Genomics Platform"/>
            <consortium name="The Broad Institute Genome Sequencing Center for Infectious Disease"/>
            <person name="Wu L."/>
            <person name="Ma J."/>
        </authorList>
    </citation>
    <scope>NUCLEOTIDE SEQUENCE [LARGE SCALE GENOMIC DNA]</scope>
    <source>
        <strain evidence="4">NBRC 108730</strain>
    </source>
</reference>
<dbReference type="PANTHER" id="PTHR23028:SF53">
    <property type="entry name" value="ACYL_TRANSF_3 DOMAIN-CONTAINING PROTEIN"/>
    <property type="match status" value="1"/>
</dbReference>
<evidence type="ECO:0000313" key="3">
    <source>
        <dbReference type="EMBL" id="GMA87194.1"/>
    </source>
</evidence>
<keyword evidence="4" id="KW-1185">Reference proteome</keyword>
<proteinExistence type="predicted"/>
<dbReference type="InterPro" id="IPR002656">
    <property type="entry name" value="Acyl_transf_3_dom"/>
</dbReference>
<feature type="transmembrane region" description="Helical" evidence="1">
    <location>
        <begin position="100"/>
        <end position="120"/>
    </location>
</feature>
<feature type="domain" description="Acyltransferase 3" evidence="2">
    <location>
        <begin position="24"/>
        <end position="125"/>
    </location>
</feature>
<dbReference type="Proteomes" id="UP001157017">
    <property type="component" value="Unassembled WGS sequence"/>
</dbReference>
<feature type="transmembrane region" description="Helical" evidence="1">
    <location>
        <begin position="23"/>
        <end position="42"/>
    </location>
</feature>
<gene>
    <name evidence="3" type="ORF">GCM10025868_24440</name>
</gene>
<sequence>MTTTAPSPEVLDDGTRRVRPPRLAALDGLRFVAALAVVLYHFTGIRSTHWGTTDPTPFGPLSAVTRYGFLGVPLFFFISGFVILMTAWGRDVPHFAASRVGRLFPAYWAGVLLTGALLLVTGHEPEAHRCAVGGGQPDHGAAGVRRRARRRRVLDALGRACGSTC</sequence>
<organism evidence="3 4">
    <name type="scientific">Angustibacter aerolatus</name>
    <dbReference type="NCBI Taxonomy" id="1162965"/>
    <lineage>
        <taxon>Bacteria</taxon>
        <taxon>Bacillati</taxon>
        <taxon>Actinomycetota</taxon>
        <taxon>Actinomycetes</taxon>
        <taxon>Kineosporiales</taxon>
        <taxon>Kineosporiaceae</taxon>
    </lineage>
</organism>
<accession>A0ABQ6JHA3</accession>
<dbReference type="InterPro" id="IPR050879">
    <property type="entry name" value="Acyltransferase_3"/>
</dbReference>
<protein>
    <recommendedName>
        <fullName evidence="2">Acyltransferase 3 domain-containing protein</fullName>
    </recommendedName>
</protein>
<keyword evidence="1" id="KW-1133">Transmembrane helix</keyword>